<evidence type="ECO:0000256" key="2">
    <source>
        <dbReference type="ARBA" id="ARBA00009274"/>
    </source>
</evidence>
<evidence type="ECO:0000256" key="4">
    <source>
        <dbReference type="ARBA" id="ARBA00022448"/>
    </source>
</evidence>
<feature type="compositionally biased region" description="Polar residues" evidence="11">
    <location>
        <begin position="316"/>
        <end position="325"/>
    </location>
</feature>
<keyword evidence="8 12" id="KW-1133">Transmembrane helix</keyword>
<keyword evidence="5 12" id="KW-0812">Transmembrane</keyword>
<feature type="transmembrane region" description="Helical" evidence="12">
    <location>
        <begin position="80"/>
        <end position="97"/>
    </location>
</feature>
<dbReference type="AlphaFoldDB" id="A0A9P5NBW0"/>
<feature type="compositionally biased region" description="Low complexity" evidence="11">
    <location>
        <begin position="326"/>
        <end position="338"/>
    </location>
</feature>
<dbReference type="GO" id="GO:0071555">
    <property type="term" value="P:cell wall organization"/>
    <property type="evidence" value="ECO:0007669"/>
    <property type="project" value="UniProtKB-KW"/>
</dbReference>
<feature type="transmembrane region" description="Helical" evidence="12">
    <location>
        <begin position="147"/>
        <end position="169"/>
    </location>
</feature>
<dbReference type="Proteomes" id="UP000724874">
    <property type="component" value="Unassembled WGS sequence"/>
</dbReference>
<dbReference type="GO" id="GO:0051082">
    <property type="term" value="F:unfolded protein binding"/>
    <property type="evidence" value="ECO:0007669"/>
    <property type="project" value="TreeGrafter"/>
</dbReference>
<comment type="caution">
    <text evidence="13">The sequence shown here is derived from an EMBL/GenBank/DDBJ whole genome shotgun (WGS) entry which is preliminary data.</text>
</comment>
<evidence type="ECO:0000256" key="3">
    <source>
        <dbReference type="ARBA" id="ARBA00018354"/>
    </source>
</evidence>
<keyword evidence="4" id="KW-0813">Transport</keyword>
<organism evidence="13 14">
    <name type="scientific">Gymnopilus junonius</name>
    <name type="common">Spectacular rustgill mushroom</name>
    <name type="synonym">Gymnopilus spectabilis subsp. junonius</name>
    <dbReference type="NCBI Taxonomy" id="109634"/>
    <lineage>
        <taxon>Eukaryota</taxon>
        <taxon>Fungi</taxon>
        <taxon>Dikarya</taxon>
        <taxon>Basidiomycota</taxon>
        <taxon>Agaricomycotina</taxon>
        <taxon>Agaricomycetes</taxon>
        <taxon>Agaricomycetidae</taxon>
        <taxon>Agaricales</taxon>
        <taxon>Agaricineae</taxon>
        <taxon>Hymenogastraceae</taxon>
        <taxon>Gymnopilus</taxon>
    </lineage>
</organism>
<sequence length="377" mass="41553">MGFQFGSFDSICETAALVICPLVGSAQGVEPTCYSRNVDIGGTLIFQPSTCFVHIVAIIMTAIMIVHIRSKYTAVGRKEIVMFFWMYMVIELLAMFLDSGVIPTSNVAYTWFAAVYTGLVAAAYCCLLINGFIGFQFAEDGTPLSLWFLRISCLVVFGVSFFVSIATFLQKFGFNYTKPMGLFIIYLLWPLICVPVYIVLQLILVFRTLEDRWPIGDIAFGTIFYAGGQVLLFAFSATICKAIKHYIDGLFFFTLCVLLSVMMVYKYWDDITREDLEFSVGSKAAVWEVKDPLLADDEDASSDRYPVPPPLPGYPSSTNGSYPNFQSQSQPGQQYPSYRGGNGGGAAPSLVGGVSGAQLYGSQGKRGYPPGISQDRY</sequence>
<dbReference type="PANTHER" id="PTHR35329">
    <property type="entry name" value="CHITIN SYNTHASE EXPORT CHAPERONE"/>
    <property type="match status" value="1"/>
</dbReference>
<dbReference type="Pfam" id="PF12271">
    <property type="entry name" value="Chs7"/>
    <property type="match status" value="1"/>
</dbReference>
<keyword evidence="10" id="KW-0961">Cell wall biogenesis/degradation</keyword>
<dbReference type="InterPro" id="IPR022057">
    <property type="entry name" value="Chs7"/>
</dbReference>
<evidence type="ECO:0000256" key="5">
    <source>
        <dbReference type="ARBA" id="ARBA00022692"/>
    </source>
</evidence>
<dbReference type="GO" id="GO:0015031">
    <property type="term" value="P:protein transport"/>
    <property type="evidence" value="ECO:0007669"/>
    <property type="project" value="UniProtKB-KW"/>
</dbReference>
<dbReference type="GO" id="GO:0006457">
    <property type="term" value="P:protein folding"/>
    <property type="evidence" value="ECO:0007669"/>
    <property type="project" value="TreeGrafter"/>
</dbReference>
<evidence type="ECO:0000256" key="1">
    <source>
        <dbReference type="ARBA" id="ARBA00004477"/>
    </source>
</evidence>
<gene>
    <name evidence="13" type="ORF">CPB84DRAFT_1851721</name>
</gene>
<name>A0A9P5NBW0_GYMJU</name>
<evidence type="ECO:0000256" key="11">
    <source>
        <dbReference type="SAM" id="MobiDB-lite"/>
    </source>
</evidence>
<keyword evidence="6" id="KW-0256">Endoplasmic reticulum</keyword>
<keyword evidence="14" id="KW-1185">Reference proteome</keyword>
<evidence type="ECO:0000256" key="10">
    <source>
        <dbReference type="ARBA" id="ARBA00023316"/>
    </source>
</evidence>
<comment type="similarity">
    <text evidence="2">Belongs to the CHS7 family.</text>
</comment>
<keyword evidence="9 12" id="KW-0472">Membrane</keyword>
<feature type="transmembrane region" description="Helical" evidence="12">
    <location>
        <begin position="181"/>
        <end position="206"/>
    </location>
</feature>
<reference evidence="13" key="1">
    <citation type="submission" date="2020-11" db="EMBL/GenBank/DDBJ databases">
        <authorList>
            <consortium name="DOE Joint Genome Institute"/>
            <person name="Ahrendt S."/>
            <person name="Riley R."/>
            <person name="Andreopoulos W."/>
            <person name="LaButti K."/>
            <person name="Pangilinan J."/>
            <person name="Ruiz-duenas F.J."/>
            <person name="Barrasa J.M."/>
            <person name="Sanchez-Garcia M."/>
            <person name="Camarero S."/>
            <person name="Miyauchi S."/>
            <person name="Serrano A."/>
            <person name="Linde D."/>
            <person name="Babiker R."/>
            <person name="Drula E."/>
            <person name="Ayuso-Fernandez I."/>
            <person name="Pacheco R."/>
            <person name="Padilla G."/>
            <person name="Ferreira P."/>
            <person name="Barriuso J."/>
            <person name="Kellner H."/>
            <person name="Castanera R."/>
            <person name="Alfaro M."/>
            <person name="Ramirez L."/>
            <person name="Pisabarro A.G."/>
            <person name="Kuo A."/>
            <person name="Tritt A."/>
            <person name="Lipzen A."/>
            <person name="He G."/>
            <person name="Yan M."/>
            <person name="Ng V."/>
            <person name="Cullen D."/>
            <person name="Martin F."/>
            <person name="Rosso M.-N."/>
            <person name="Henrissat B."/>
            <person name="Hibbett D."/>
            <person name="Martinez A.T."/>
            <person name="Grigoriev I.V."/>
        </authorList>
    </citation>
    <scope>NUCLEOTIDE SEQUENCE</scope>
    <source>
        <strain evidence="13">AH 44721</strain>
    </source>
</reference>
<evidence type="ECO:0000256" key="7">
    <source>
        <dbReference type="ARBA" id="ARBA00022927"/>
    </source>
</evidence>
<feature type="transmembrane region" description="Helical" evidence="12">
    <location>
        <begin position="109"/>
        <end position="135"/>
    </location>
</feature>
<feature type="transmembrane region" description="Helical" evidence="12">
    <location>
        <begin position="218"/>
        <end position="239"/>
    </location>
</feature>
<evidence type="ECO:0000256" key="12">
    <source>
        <dbReference type="SAM" id="Phobius"/>
    </source>
</evidence>
<dbReference type="OrthoDB" id="2189463at2759"/>
<feature type="region of interest" description="Disordered" evidence="11">
    <location>
        <begin position="358"/>
        <end position="377"/>
    </location>
</feature>
<accession>A0A9P5NBW0</accession>
<evidence type="ECO:0000313" key="14">
    <source>
        <dbReference type="Proteomes" id="UP000724874"/>
    </source>
</evidence>
<feature type="transmembrane region" description="Helical" evidence="12">
    <location>
        <begin position="45"/>
        <end position="68"/>
    </location>
</feature>
<comment type="subcellular location">
    <subcellularLocation>
        <location evidence="1">Endoplasmic reticulum membrane</location>
        <topology evidence="1">Multi-pass membrane protein</topology>
    </subcellularLocation>
</comment>
<feature type="transmembrane region" description="Helical" evidence="12">
    <location>
        <begin position="245"/>
        <end position="265"/>
    </location>
</feature>
<keyword evidence="7" id="KW-0653">Protein transport</keyword>
<evidence type="ECO:0000256" key="8">
    <source>
        <dbReference type="ARBA" id="ARBA00022989"/>
    </source>
</evidence>
<dbReference type="PANTHER" id="PTHR35329:SF2">
    <property type="entry name" value="CHITIN SYNTHASE EXPORT CHAPERONE"/>
    <property type="match status" value="1"/>
</dbReference>
<protein>
    <recommendedName>
        <fullName evidence="3">Chitin synthase export chaperone</fullName>
    </recommendedName>
</protein>
<dbReference type="EMBL" id="JADNYJ010000136">
    <property type="protein sequence ID" value="KAF8880908.1"/>
    <property type="molecule type" value="Genomic_DNA"/>
</dbReference>
<dbReference type="GO" id="GO:0005789">
    <property type="term" value="C:endoplasmic reticulum membrane"/>
    <property type="evidence" value="ECO:0007669"/>
    <property type="project" value="UniProtKB-SubCell"/>
</dbReference>
<evidence type="ECO:0000313" key="13">
    <source>
        <dbReference type="EMBL" id="KAF8880908.1"/>
    </source>
</evidence>
<evidence type="ECO:0000256" key="9">
    <source>
        <dbReference type="ARBA" id="ARBA00023136"/>
    </source>
</evidence>
<feature type="region of interest" description="Disordered" evidence="11">
    <location>
        <begin position="297"/>
        <end position="349"/>
    </location>
</feature>
<proteinExistence type="inferred from homology"/>
<evidence type="ECO:0000256" key="6">
    <source>
        <dbReference type="ARBA" id="ARBA00022824"/>
    </source>
</evidence>